<proteinExistence type="predicted"/>
<reference evidence="1 2" key="1">
    <citation type="journal article" date="2015" name="Proc. Natl. Acad. Sci. U.S.A.">
        <title>The resurrection genome of Boea hygrometrica: A blueprint for survival of dehydration.</title>
        <authorList>
            <person name="Xiao L."/>
            <person name="Yang G."/>
            <person name="Zhang L."/>
            <person name="Yang X."/>
            <person name="Zhao S."/>
            <person name="Ji Z."/>
            <person name="Zhou Q."/>
            <person name="Hu M."/>
            <person name="Wang Y."/>
            <person name="Chen M."/>
            <person name="Xu Y."/>
            <person name="Jin H."/>
            <person name="Xiao X."/>
            <person name="Hu G."/>
            <person name="Bao F."/>
            <person name="Hu Y."/>
            <person name="Wan P."/>
            <person name="Li L."/>
            <person name="Deng X."/>
            <person name="Kuang T."/>
            <person name="Xiang C."/>
            <person name="Zhu J.K."/>
            <person name="Oliver M.J."/>
            <person name="He Y."/>
        </authorList>
    </citation>
    <scope>NUCLEOTIDE SEQUENCE [LARGE SCALE GENOMIC DNA]</scope>
    <source>
        <strain evidence="2">cv. XS01</strain>
    </source>
</reference>
<evidence type="ECO:0000313" key="2">
    <source>
        <dbReference type="Proteomes" id="UP000250235"/>
    </source>
</evidence>
<organism evidence="1 2">
    <name type="scientific">Dorcoceras hygrometricum</name>
    <dbReference type="NCBI Taxonomy" id="472368"/>
    <lineage>
        <taxon>Eukaryota</taxon>
        <taxon>Viridiplantae</taxon>
        <taxon>Streptophyta</taxon>
        <taxon>Embryophyta</taxon>
        <taxon>Tracheophyta</taxon>
        <taxon>Spermatophyta</taxon>
        <taxon>Magnoliopsida</taxon>
        <taxon>eudicotyledons</taxon>
        <taxon>Gunneridae</taxon>
        <taxon>Pentapetalae</taxon>
        <taxon>asterids</taxon>
        <taxon>lamiids</taxon>
        <taxon>Lamiales</taxon>
        <taxon>Gesneriaceae</taxon>
        <taxon>Didymocarpoideae</taxon>
        <taxon>Trichosporeae</taxon>
        <taxon>Loxocarpinae</taxon>
        <taxon>Dorcoceras</taxon>
    </lineage>
</organism>
<accession>A0A2Z7CLD6</accession>
<evidence type="ECO:0000313" key="1">
    <source>
        <dbReference type="EMBL" id="KZV47890.1"/>
    </source>
</evidence>
<dbReference type="AlphaFoldDB" id="A0A2Z7CLD6"/>
<gene>
    <name evidence="1" type="ORF">F511_05613</name>
</gene>
<sequence length="179" mass="19808">MCTKPDRTQAGTEINAIWFQNSKQNSQDGQQKISKTSKLTSRPLSWTSRHSSWFTSLEQEDSGQNSLVKQQTSLDDNRTDQLWAKQNRTELINIESAVARSSCSLRAVGSGCSCCNQSLLVDHSQLRKKGRPRHISPTLVGIKARASPHISPTVVGIKAREARHISPTLVGIKSDQLNT</sequence>
<name>A0A2Z7CLD6_9LAMI</name>
<protein>
    <submittedName>
        <fullName evidence="1">Uncharacterized protein</fullName>
    </submittedName>
</protein>
<dbReference type="Proteomes" id="UP000250235">
    <property type="component" value="Unassembled WGS sequence"/>
</dbReference>
<dbReference type="EMBL" id="KQ994552">
    <property type="protein sequence ID" value="KZV47890.1"/>
    <property type="molecule type" value="Genomic_DNA"/>
</dbReference>
<keyword evidence="2" id="KW-1185">Reference proteome</keyword>